<evidence type="ECO:0000313" key="2">
    <source>
        <dbReference type="Proteomes" id="UP000236413"/>
    </source>
</evidence>
<evidence type="ECO:0000313" key="1">
    <source>
        <dbReference type="EMBL" id="PWN58545.1"/>
    </source>
</evidence>
<comment type="caution">
    <text evidence="1">The sequence shown here is derived from an EMBL/GenBank/DDBJ whole genome shotgun (WGS) entry which is preliminary data.</text>
</comment>
<dbReference type="EMBL" id="PPEG02000011">
    <property type="protein sequence ID" value="PWN58545.1"/>
    <property type="molecule type" value="Genomic_DNA"/>
</dbReference>
<accession>A0A316WAX2</accession>
<sequence>MNQSNDVTGNFGILYHPKSALIFYQADNSTSDIYVESFDMDKNGNLSNAHPLSVREANRLSKMLTVRSNEERSFLKPQKILSSNILYIDSSDKGKVVWFTKAQQKELFFVENLEIPNGKANVPPLLWIANKQGLKIFALVSDERPDEKTNVFFAPFFNVYQNGNVCMGTVETRIKNSASLEEFIENWENCFFNSYFSHLMLNHNPVKGNCVNIWKRLIESNEPFPINVLIDTNLTLKNILQ</sequence>
<dbReference type="Pfam" id="PF14460">
    <property type="entry name" value="Prok-E2_D"/>
    <property type="match status" value="1"/>
</dbReference>
<dbReference type="Proteomes" id="UP000236413">
    <property type="component" value="Unassembled WGS sequence"/>
</dbReference>
<dbReference type="AlphaFoldDB" id="A0A316WAX2"/>
<name>A0A316WAX2_9FLAO</name>
<protein>
    <submittedName>
        <fullName evidence="1">PRTRC system protein B</fullName>
    </submittedName>
</protein>
<proteinExistence type="predicted"/>
<dbReference type="RefSeq" id="WP_103233693.1">
    <property type="nucleotide sequence ID" value="NZ_PPEG02000011.1"/>
</dbReference>
<dbReference type="InterPro" id="IPR032787">
    <property type="entry name" value="Prok-E2_D"/>
</dbReference>
<gene>
    <name evidence="1" type="ORF">C1634_023220</name>
</gene>
<reference evidence="1 2" key="1">
    <citation type="submission" date="2018-04" db="EMBL/GenBank/DDBJ databases">
        <title>Chryseobacterium oncorhynchi 701B-08T from rainbow trout, and Chryseobacterium viscerum 687B-08T from diseased fish.</title>
        <authorList>
            <person name="Jeong J.-J."/>
            <person name="Lee Y.J."/>
            <person name="Pathiraja D."/>
            <person name="Park B."/>
            <person name="Choi I.-G."/>
            <person name="Kim K.D."/>
        </authorList>
    </citation>
    <scope>NUCLEOTIDE SEQUENCE [LARGE SCALE GENOMIC DNA]</scope>
    <source>
        <strain evidence="1 2">687B-08</strain>
    </source>
</reference>
<organism evidence="1 2">
    <name type="scientific">Chryseobacterium viscerum</name>
    <dbReference type="NCBI Taxonomy" id="1037377"/>
    <lineage>
        <taxon>Bacteria</taxon>
        <taxon>Pseudomonadati</taxon>
        <taxon>Bacteroidota</taxon>
        <taxon>Flavobacteriia</taxon>
        <taxon>Flavobacteriales</taxon>
        <taxon>Weeksellaceae</taxon>
        <taxon>Chryseobacterium group</taxon>
        <taxon>Chryseobacterium</taxon>
    </lineage>
</organism>